<accession>A0A2P2INY4</accession>
<dbReference type="AlphaFoldDB" id="A0A2P2INY4"/>
<dbReference type="EMBL" id="GGEC01002447">
    <property type="protein sequence ID" value="MBW82930.1"/>
    <property type="molecule type" value="Transcribed_RNA"/>
</dbReference>
<evidence type="ECO:0000256" key="1">
    <source>
        <dbReference type="SAM" id="MobiDB-lite"/>
    </source>
</evidence>
<protein>
    <submittedName>
        <fullName evidence="3">Uncharacterized protein MANES_08G171400</fullName>
    </submittedName>
</protein>
<sequence>MYGGKPQSWKITVDARTKKFQFKFKASKTEPRWSFLRFAILIKIRKFLLNVKAESGTPITQQKPKAYKSKFRRFFQKFSTPQAEKRIISGKKTPNSNHPESQFPAERIRRLLPRKEPLCVGSLLIGTTLVLMSESLSAKDQKGIIVHGLSIFFLFVALLFERYMNGKSRSLLVVLTIATVVCAAVFCLDKLMNRTSGVYISELVWKAWNCATSSGCLYAFSQVMCSRFCEYLKGNWG</sequence>
<keyword evidence="2" id="KW-0472">Membrane</keyword>
<name>A0A2P2INY4_RHIMU</name>
<reference evidence="3" key="1">
    <citation type="submission" date="2018-02" db="EMBL/GenBank/DDBJ databases">
        <title>Rhizophora mucronata_Transcriptome.</title>
        <authorList>
            <person name="Meera S.P."/>
            <person name="Sreeshan A."/>
            <person name="Augustine A."/>
        </authorList>
    </citation>
    <scope>NUCLEOTIDE SEQUENCE</scope>
    <source>
        <tissue evidence="3">Leaf</tissue>
    </source>
</reference>
<feature type="region of interest" description="Disordered" evidence="1">
    <location>
        <begin position="82"/>
        <end position="101"/>
    </location>
</feature>
<evidence type="ECO:0000256" key="2">
    <source>
        <dbReference type="SAM" id="Phobius"/>
    </source>
</evidence>
<feature type="transmembrane region" description="Helical" evidence="2">
    <location>
        <begin position="172"/>
        <end position="192"/>
    </location>
</feature>
<evidence type="ECO:0000313" key="3">
    <source>
        <dbReference type="EMBL" id="MBW82930.1"/>
    </source>
</evidence>
<feature type="transmembrane region" description="Helical" evidence="2">
    <location>
        <begin position="144"/>
        <end position="160"/>
    </location>
</feature>
<proteinExistence type="predicted"/>
<keyword evidence="2" id="KW-1133">Transmembrane helix</keyword>
<organism evidence="3">
    <name type="scientific">Rhizophora mucronata</name>
    <name type="common">Asiatic mangrove</name>
    <dbReference type="NCBI Taxonomy" id="61149"/>
    <lineage>
        <taxon>Eukaryota</taxon>
        <taxon>Viridiplantae</taxon>
        <taxon>Streptophyta</taxon>
        <taxon>Embryophyta</taxon>
        <taxon>Tracheophyta</taxon>
        <taxon>Spermatophyta</taxon>
        <taxon>Magnoliopsida</taxon>
        <taxon>eudicotyledons</taxon>
        <taxon>Gunneridae</taxon>
        <taxon>Pentapetalae</taxon>
        <taxon>rosids</taxon>
        <taxon>fabids</taxon>
        <taxon>Malpighiales</taxon>
        <taxon>Rhizophoraceae</taxon>
        <taxon>Rhizophora</taxon>
    </lineage>
</organism>
<keyword evidence="2" id="KW-0812">Transmembrane</keyword>